<dbReference type="Gene3D" id="1.10.10.10">
    <property type="entry name" value="Winged helix-like DNA-binding domain superfamily/Winged helix DNA-binding domain"/>
    <property type="match status" value="1"/>
</dbReference>
<dbReference type="InterPro" id="IPR036390">
    <property type="entry name" value="WH_DNA-bd_sf"/>
</dbReference>
<organism evidence="6 7">
    <name type="scientific">Allohahella marinimesophila</name>
    <dbReference type="NCBI Taxonomy" id="1054972"/>
    <lineage>
        <taxon>Bacteria</taxon>
        <taxon>Pseudomonadati</taxon>
        <taxon>Pseudomonadota</taxon>
        <taxon>Gammaproteobacteria</taxon>
        <taxon>Oceanospirillales</taxon>
        <taxon>Hahellaceae</taxon>
        <taxon>Allohahella</taxon>
    </lineage>
</organism>
<protein>
    <submittedName>
        <fullName evidence="6">LysR family transcriptional regulator</fullName>
    </submittedName>
</protein>
<dbReference type="PROSITE" id="PS50931">
    <property type="entry name" value="HTH_LYSR"/>
    <property type="match status" value="1"/>
</dbReference>
<keyword evidence="2" id="KW-0805">Transcription regulation</keyword>
<gene>
    <name evidence="6" type="ORF">GCM10022278_01880</name>
</gene>
<comment type="caution">
    <text evidence="6">The sequence shown here is derived from an EMBL/GenBank/DDBJ whole genome shotgun (WGS) entry which is preliminary data.</text>
</comment>
<dbReference type="PANTHER" id="PTHR30126:SF91">
    <property type="entry name" value="LYSR FAMILY TRANSCRIPTIONAL REGULATOR"/>
    <property type="match status" value="1"/>
</dbReference>
<evidence type="ECO:0000256" key="2">
    <source>
        <dbReference type="ARBA" id="ARBA00023015"/>
    </source>
</evidence>
<accession>A0ABP7NGH1</accession>
<dbReference type="InterPro" id="IPR005119">
    <property type="entry name" value="LysR_subst-bd"/>
</dbReference>
<dbReference type="PANTHER" id="PTHR30126">
    <property type="entry name" value="HTH-TYPE TRANSCRIPTIONAL REGULATOR"/>
    <property type="match status" value="1"/>
</dbReference>
<dbReference type="Proteomes" id="UP001501337">
    <property type="component" value="Unassembled WGS sequence"/>
</dbReference>
<dbReference type="SUPFAM" id="SSF53850">
    <property type="entry name" value="Periplasmic binding protein-like II"/>
    <property type="match status" value="1"/>
</dbReference>
<sequence length="292" mass="32192">MKLEQLRVLDAIVTEGSFREAAAALHRSQPALSQMMKALENEIGVVLLSREAYRPRLTADGEAFYRQAKAVLGEMQLLSSLAYKLAARQEPEVRLSITATCPLRSLLDSVGRTSMLYPETHIRLISDAMGGSAERLMTGEADIVISTLDGLSTDAIEALPYTTVDIIPVARPDYGPARRHRNNKVDMSRFTQVVVSGTGHGVFEQSRDVLEAGLRWTVSDFAAKKEVILSGMGWGGLPEHLIRAELDDGALEALEIENFPVRHSRLYQIRRRAHETGLVAEALWEALAKGKT</sequence>
<proteinExistence type="inferred from homology"/>
<dbReference type="Pfam" id="PF03466">
    <property type="entry name" value="LysR_substrate"/>
    <property type="match status" value="1"/>
</dbReference>
<evidence type="ECO:0000256" key="4">
    <source>
        <dbReference type="ARBA" id="ARBA00023163"/>
    </source>
</evidence>
<dbReference type="Gene3D" id="3.40.190.290">
    <property type="match status" value="1"/>
</dbReference>
<dbReference type="InterPro" id="IPR036388">
    <property type="entry name" value="WH-like_DNA-bd_sf"/>
</dbReference>
<dbReference type="Pfam" id="PF00126">
    <property type="entry name" value="HTH_1"/>
    <property type="match status" value="1"/>
</dbReference>
<name>A0ABP7NGH1_9GAMM</name>
<evidence type="ECO:0000259" key="5">
    <source>
        <dbReference type="PROSITE" id="PS50931"/>
    </source>
</evidence>
<keyword evidence="7" id="KW-1185">Reference proteome</keyword>
<evidence type="ECO:0000313" key="7">
    <source>
        <dbReference type="Proteomes" id="UP001501337"/>
    </source>
</evidence>
<dbReference type="EMBL" id="BAABBO010000001">
    <property type="protein sequence ID" value="GAA3946330.1"/>
    <property type="molecule type" value="Genomic_DNA"/>
</dbReference>
<dbReference type="SUPFAM" id="SSF46785">
    <property type="entry name" value="Winged helix' DNA-binding domain"/>
    <property type="match status" value="1"/>
</dbReference>
<keyword evidence="3" id="KW-0238">DNA-binding</keyword>
<dbReference type="PRINTS" id="PR00039">
    <property type="entry name" value="HTHLYSR"/>
</dbReference>
<feature type="domain" description="HTH lysR-type" evidence="5">
    <location>
        <begin position="1"/>
        <end position="58"/>
    </location>
</feature>
<dbReference type="RefSeq" id="WP_344802350.1">
    <property type="nucleotide sequence ID" value="NZ_BAABBO010000001.1"/>
</dbReference>
<evidence type="ECO:0000256" key="3">
    <source>
        <dbReference type="ARBA" id="ARBA00023125"/>
    </source>
</evidence>
<keyword evidence="4" id="KW-0804">Transcription</keyword>
<evidence type="ECO:0000256" key="1">
    <source>
        <dbReference type="ARBA" id="ARBA00009437"/>
    </source>
</evidence>
<evidence type="ECO:0000313" key="6">
    <source>
        <dbReference type="EMBL" id="GAA3946330.1"/>
    </source>
</evidence>
<dbReference type="InterPro" id="IPR000847">
    <property type="entry name" value="LysR_HTH_N"/>
</dbReference>
<comment type="similarity">
    <text evidence="1">Belongs to the LysR transcriptional regulatory family.</text>
</comment>
<reference evidence="7" key="1">
    <citation type="journal article" date="2019" name="Int. J. Syst. Evol. Microbiol.">
        <title>The Global Catalogue of Microorganisms (GCM) 10K type strain sequencing project: providing services to taxonomists for standard genome sequencing and annotation.</title>
        <authorList>
            <consortium name="The Broad Institute Genomics Platform"/>
            <consortium name="The Broad Institute Genome Sequencing Center for Infectious Disease"/>
            <person name="Wu L."/>
            <person name="Ma J."/>
        </authorList>
    </citation>
    <scope>NUCLEOTIDE SEQUENCE [LARGE SCALE GENOMIC DNA]</scope>
    <source>
        <strain evidence="7">JCM 17555</strain>
    </source>
</reference>